<proteinExistence type="predicted"/>
<name>A0ACB5S2H5_9PEZI</name>
<sequence>MKGPPQPEPTQEYLQKASIPSKQLDHPQTLLVIIDLNGTLVHRPSRKNSSRVVCRPYVQAFLDYLLTNHRVMVWSSARPENVGKMCNQLFDPARRAQLLAEWGRDTLGLTQQQYNEKVQVFKVLRKAWLAADRERWHPDHAGGGRFGQHNTFLVDDSLLKASSEPHNLVQVEEFEGRPDQMRRDVLRRVVGYLEQAKWMSDVSAWVKAGQWFGADGGWDYSWPEGTVAESLPQPLAGGPGVGGGQVRWPR</sequence>
<keyword evidence="2" id="KW-1185">Reference proteome</keyword>
<reference evidence="1" key="1">
    <citation type="submission" date="2024-09" db="EMBL/GenBank/DDBJ databases">
        <title>Draft Genome Sequences of Neofusicoccum parvum.</title>
        <authorList>
            <person name="Ashida A."/>
            <person name="Camagna M."/>
            <person name="Tanaka A."/>
            <person name="Takemoto D."/>
        </authorList>
    </citation>
    <scope>NUCLEOTIDE SEQUENCE</scope>
    <source>
        <strain evidence="1">PPO83</strain>
    </source>
</reference>
<evidence type="ECO:0000313" key="2">
    <source>
        <dbReference type="Proteomes" id="UP001165186"/>
    </source>
</evidence>
<organism evidence="1 2">
    <name type="scientific">Neofusicoccum parvum</name>
    <dbReference type="NCBI Taxonomy" id="310453"/>
    <lineage>
        <taxon>Eukaryota</taxon>
        <taxon>Fungi</taxon>
        <taxon>Dikarya</taxon>
        <taxon>Ascomycota</taxon>
        <taxon>Pezizomycotina</taxon>
        <taxon>Dothideomycetes</taxon>
        <taxon>Dothideomycetes incertae sedis</taxon>
        <taxon>Botryosphaeriales</taxon>
        <taxon>Botryosphaeriaceae</taxon>
        <taxon>Neofusicoccum</taxon>
    </lineage>
</organism>
<comment type="caution">
    <text evidence="1">The sequence shown here is derived from an EMBL/GenBank/DDBJ whole genome shotgun (WGS) entry which is preliminary data.</text>
</comment>
<evidence type="ECO:0000313" key="1">
    <source>
        <dbReference type="EMBL" id="GME27003.1"/>
    </source>
</evidence>
<dbReference type="Proteomes" id="UP001165186">
    <property type="component" value="Unassembled WGS sequence"/>
</dbReference>
<gene>
    <name evidence="1" type="primary">g12052</name>
    <name evidence="1" type="ORF">NpPPO83_00012052</name>
</gene>
<protein>
    <submittedName>
        <fullName evidence="1">NLI interacting factor</fullName>
    </submittedName>
</protein>
<accession>A0ACB5S2H5</accession>
<dbReference type="EMBL" id="BSXG01000033">
    <property type="protein sequence ID" value="GME27003.1"/>
    <property type="molecule type" value="Genomic_DNA"/>
</dbReference>